<organism evidence="5 6">
    <name type="scientific">Aquimarina algicola</name>
    <dbReference type="NCBI Taxonomy" id="2589995"/>
    <lineage>
        <taxon>Bacteria</taxon>
        <taxon>Pseudomonadati</taxon>
        <taxon>Bacteroidota</taxon>
        <taxon>Flavobacteriia</taxon>
        <taxon>Flavobacteriales</taxon>
        <taxon>Flavobacteriaceae</taxon>
        <taxon>Aquimarina</taxon>
    </lineage>
</organism>
<dbReference type="InterPro" id="IPR053142">
    <property type="entry name" value="PchR_regulatory_protein"/>
</dbReference>
<dbReference type="GO" id="GO:0003700">
    <property type="term" value="F:DNA-binding transcription factor activity"/>
    <property type="evidence" value="ECO:0007669"/>
    <property type="project" value="InterPro"/>
</dbReference>
<evidence type="ECO:0000313" key="6">
    <source>
        <dbReference type="Proteomes" id="UP000315540"/>
    </source>
</evidence>
<evidence type="ECO:0000256" key="2">
    <source>
        <dbReference type="ARBA" id="ARBA00023125"/>
    </source>
</evidence>
<comment type="caution">
    <text evidence="5">The sequence shown here is derived from an EMBL/GenBank/DDBJ whole genome shotgun (WGS) entry which is preliminary data.</text>
</comment>
<dbReference type="Pfam" id="PF12833">
    <property type="entry name" value="HTH_18"/>
    <property type="match status" value="1"/>
</dbReference>
<keyword evidence="3" id="KW-0804">Transcription</keyword>
<dbReference type="OrthoDB" id="1156172at2"/>
<dbReference type="RefSeq" id="WP_140597211.1">
    <property type="nucleotide sequence ID" value="NZ_VFWZ01000009.1"/>
</dbReference>
<sequence>MKEVAYRIGHTPFIAQTIANTFGIKIKNSSYDIKNALVDGNVEFYQFNEGLSIQISKFKPEAPIKVTRIGTNNQELIILDFHIVGNASLNITNNNIESENINGLQHGAYFASSEIESFAVFPAGFYNEQLHIVMDKKWLKSFFSSDIEEILHKVIASESFFMYEHLTSKITALLITIFGSDVNADFRQSYLHGKTIELLSLFFNRIKNREENLNYTTSNYTDVSNLFELMQFVDDHLDNDLSVQRLADKIGYSESKLQKLCKAVYGKSVLKEITQRRMNKALELLGSRKYTITEVGYKMGYQNMSHFSSAFKRIHGFLPSKYLK</sequence>
<dbReference type="GO" id="GO:0043565">
    <property type="term" value="F:sequence-specific DNA binding"/>
    <property type="evidence" value="ECO:0007669"/>
    <property type="project" value="InterPro"/>
</dbReference>
<name>A0A504J6F3_9FLAO</name>
<dbReference type="InterPro" id="IPR009057">
    <property type="entry name" value="Homeodomain-like_sf"/>
</dbReference>
<proteinExistence type="predicted"/>
<accession>A0A504J6F3</accession>
<dbReference type="AlphaFoldDB" id="A0A504J6F3"/>
<dbReference type="InterPro" id="IPR018060">
    <property type="entry name" value="HTH_AraC"/>
</dbReference>
<dbReference type="SMART" id="SM00342">
    <property type="entry name" value="HTH_ARAC"/>
    <property type="match status" value="1"/>
</dbReference>
<reference evidence="5 6" key="1">
    <citation type="submission" date="2019-06" db="EMBL/GenBank/DDBJ databases">
        <authorList>
            <person name="Meng X."/>
        </authorList>
    </citation>
    <scope>NUCLEOTIDE SEQUENCE [LARGE SCALE GENOMIC DNA]</scope>
    <source>
        <strain evidence="5 6">M625</strain>
    </source>
</reference>
<protein>
    <submittedName>
        <fullName evidence="5">Helix-turn-helix transcriptional regulator</fullName>
    </submittedName>
</protein>
<dbReference type="InterPro" id="IPR018062">
    <property type="entry name" value="HTH_AraC-typ_CS"/>
</dbReference>
<keyword evidence="1" id="KW-0805">Transcription regulation</keyword>
<evidence type="ECO:0000313" key="5">
    <source>
        <dbReference type="EMBL" id="TPN82280.1"/>
    </source>
</evidence>
<dbReference type="Proteomes" id="UP000315540">
    <property type="component" value="Unassembled WGS sequence"/>
</dbReference>
<dbReference type="PRINTS" id="PR00032">
    <property type="entry name" value="HTHARAC"/>
</dbReference>
<evidence type="ECO:0000259" key="4">
    <source>
        <dbReference type="PROSITE" id="PS01124"/>
    </source>
</evidence>
<dbReference type="InterPro" id="IPR020449">
    <property type="entry name" value="Tscrpt_reg_AraC-type_HTH"/>
</dbReference>
<dbReference type="PROSITE" id="PS01124">
    <property type="entry name" value="HTH_ARAC_FAMILY_2"/>
    <property type="match status" value="1"/>
</dbReference>
<dbReference type="PROSITE" id="PS00041">
    <property type="entry name" value="HTH_ARAC_FAMILY_1"/>
    <property type="match status" value="1"/>
</dbReference>
<dbReference type="Gene3D" id="1.10.10.60">
    <property type="entry name" value="Homeodomain-like"/>
    <property type="match status" value="1"/>
</dbReference>
<dbReference type="SUPFAM" id="SSF46689">
    <property type="entry name" value="Homeodomain-like"/>
    <property type="match status" value="1"/>
</dbReference>
<keyword evidence="6" id="KW-1185">Reference proteome</keyword>
<feature type="domain" description="HTH araC/xylS-type" evidence="4">
    <location>
        <begin position="227"/>
        <end position="324"/>
    </location>
</feature>
<gene>
    <name evidence="5" type="ORF">FHK87_22920</name>
</gene>
<evidence type="ECO:0000256" key="1">
    <source>
        <dbReference type="ARBA" id="ARBA00023015"/>
    </source>
</evidence>
<keyword evidence="2" id="KW-0238">DNA-binding</keyword>
<dbReference type="EMBL" id="VFWZ01000009">
    <property type="protein sequence ID" value="TPN82280.1"/>
    <property type="molecule type" value="Genomic_DNA"/>
</dbReference>
<dbReference type="PANTHER" id="PTHR47893">
    <property type="entry name" value="REGULATORY PROTEIN PCHR"/>
    <property type="match status" value="1"/>
</dbReference>
<dbReference type="PANTHER" id="PTHR47893:SF1">
    <property type="entry name" value="REGULATORY PROTEIN PCHR"/>
    <property type="match status" value="1"/>
</dbReference>
<evidence type="ECO:0000256" key="3">
    <source>
        <dbReference type="ARBA" id="ARBA00023163"/>
    </source>
</evidence>